<dbReference type="EMBL" id="OU898282">
    <property type="protein sequence ID" value="CAG9837869.1"/>
    <property type="molecule type" value="Genomic_DNA"/>
</dbReference>
<keyword evidence="3" id="KW-1185">Reference proteome</keyword>
<feature type="chain" id="PRO_5040373647" evidence="1">
    <location>
        <begin position="21"/>
        <end position="84"/>
    </location>
</feature>
<organism evidence="2 3">
    <name type="scientific">Diabrotica balteata</name>
    <name type="common">Banded cucumber beetle</name>
    <dbReference type="NCBI Taxonomy" id="107213"/>
    <lineage>
        <taxon>Eukaryota</taxon>
        <taxon>Metazoa</taxon>
        <taxon>Ecdysozoa</taxon>
        <taxon>Arthropoda</taxon>
        <taxon>Hexapoda</taxon>
        <taxon>Insecta</taxon>
        <taxon>Pterygota</taxon>
        <taxon>Neoptera</taxon>
        <taxon>Endopterygota</taxon>
        <taxon>Coleoptera</taxon>
        <taxon>Polyphaga</taxon>
        <taxon>Cucujiformia</taxon>
        <taxon>Chrysomeloidea</taxon>
        <taxon>Chrysomelidae</taxon>
        <taxon>Galerucinae</taxon>
        <taxon>Diabroticina</taxon>
        <taxon>Diabroticites</taxon>
        <taxon>Diabrotica</taxon>
    </lineage>
</organism>
<keyword evidence="1" id="KW-0732">Signal</keyword>
<dbReference type="Proteomes" id="UP001153709">
    <property type="component" value="Chromosome 7"/>
</dbReference>
<accession>A0A9N9T890</accession>
<gene>
    <name evidence="2" type="ORF">DIABBA_LOCUS10820</name>
</gene>
<dbReference type="Gene3D" id="2.10.25.10">
    <property type="entry name" value="Laminin"/>
    <property type="match status" value="1"/>
</dbReference>
<dbReference type="AlphaFoldDB" id="A0A9N9T890"/>
<dbReference type="OrthoDB" id="6689276at2759"/>
<protein>
    <submittedName>
        <fullName evidence="2">Uncharacterized protein</fullName>
    </submittedName>
</protein>
<sequence length="84" mass="8963">MKPVFVAIFMVIVVAAVADATALLQCGENEAQGCEPCCPQSEVTCQNKVAQPCDRPCALICRFKCVCAAGYLRDTNTGKCVKDC</sequence>
<proteinExistence type="predicted"/>
<name>A0A9N9T890_DIABA</name>
<evidence type="ECO:0000313" key="2">
    <source>
        <dbReference type="EMBL" id="CAG9837869.1"/>
    </source>
</evidence>
<evidence type="ECO:0000313" key="3">
    <source>
        <dbReference type="Proteomes" id="UP001153709"/>
    </source>
</evidence>
<evidence type="ECO:0000256" key="1">
    <source>
        <dbReference type="SAM" id="SignalP"/>
    </source>
</evidence>
<reference evidence="2" key="1">
    <citation type="submission" date="2022-01" db="EMBL/GenBank/DDBJ databases">
        <authorList>
            <person name="King R."/>
        </authorList>
    </citation>
    <scope>NUCLEOTIDE SEQUENCE</scope>
</reference>
<feature type="signal peptide" evidence="1">
    <location>
        <begin position="1"/>
        <end position="20"/>
    </location>
</feature>